<feature type="region of interest" description="Disordered" evidence="6">
    <location>
        <begin position="516"/>
        <end position="536"/>
    </location>
</feature>
<dbReference type="GO" id="GO:0005737">
    <property type="term" value="C:cytoplasm"/>
    <property type="evidence" value="ECO:0007669"/>
    <property type="project" value="UniProtKB-SubCell"/>
</dbReference>
<dbReference type="InterPro" id="IPR011989">
    <property type="entry name" value="ARM-like"/>
</dbReference>
<dbReference type="GO" id="GO:0043161">
    <property type="term" value="P:proteasome-mediated ubiquitin-dependent protein catabolic process"/>
    <property type="evidence" value="ECO:0007669"/>
    <property type="project" value="TreeGrafter"/>
</dbReference>
<accession>A0A0B7JTA0</accession>
<organism evidence="7">
    <name type="scientific">Bionectria ochroleuca</name>
    <name type="common">Gliocladium roseum</name>
    <dbReference type="NCBI Taxonomy" id="29856"/>
    <lineage>
        <taxon>Eukaryota</taxon>
        <taxon>Fungi</taxon>
        <taxon>Dikarya</taxon>
        <taxon>Ascomycota</taxon>
        <taxon>Pezizomycotina</taxon>
        <taxon>Sordariomycetes</taxon>
        <taxon>Hypocreomycetidae</taxon>
        <taxon>Hypocreales</taxon>
        <taxon>Bionectriaceae</taxon>
        <taxon>Clonostachys</taxon>
    </lineage>
</organism>
<dbReference type="EMBL" id="CDPU01000003">
    <property type="protein sequence ID" value="CEO45895.1"/>
    <property type="molecule type" value="Genomic_DNA"/>
</dbReference>
<evidence type="ECO:0000256" key="6">
    <source>
        <dbReference type="SAM" id="MobiDB-lite"/>
    </source>
</evidence>
<name>A0A0B7JTA0_BIOOC</name>
<dbReference type="SMART" id="SM00185">
    <property type="entry name" value="ARM"/>
    <property type="match status" value="4"/>
</dbReference>
<gene>
    <name evidence="7" type="ORF">BN869_000001950_1</name>
</gene>
<dbReference type="InterPro" id="IPR016024">
    <property type="entry name" value="ARM-type_fold"/>
</dbReference>
<feature type="region of interest" description="Disordered" evidence="6">
    <location>
        <begin position="589"/>
        <end position="611"/>
    </location>
</feature>
<evidence type="ECO:0000256" key="4">
    <source>
        <dbReference type="ARBA" id="ARBA00022737"/>
    </source>
</evidence>
<dbReference type="Gene3D" id="1.25.10.10">
    <property type="entry name" value="Leucine-rich Repeat Variant"/>
    <property type="match status" value="3"/>
</dbReference>
<keyword evidence="4" id="KW-0677">Repeat</keyword>
<evidence type="ECO:0000256" key="3">
    <source>
        <dbReference type="ARBA" id="ARBA00022490"/>
    </source>
</evidence>
<keyword evidence="5" id="KW-0539">Nucleus</keyword>
<evidence type="ECO:0000256" key="2">
    <source>
        <dbReference type="ARBA" id="ARBA00004496"/>
    </source>
</evidence>
<dbReference type="PANTHER" id="PTHR15651:SF7">
    <property type="entry name" value="ARMADILLO REPEAT-CONTAINING PROTEIN 8"/>
    <property type="match status" value="1"/>
</dbReference>
<dbReference type="AlphaFoldDB" id="A0A0B7JTA0"/>
<protein>
    <submittedName>
        <fullName evidence="7">Uncharacterized protein</fullName>
    </submittedName>
</protein>
<dbReference type="GO" id="GO:0034657">
    <property type="term" value="C:GID complex"/>
    <property type="evidence" value="ECO:0007669"/>
    <property type="project" value="TreeGrafter"/>
</dbReference>
<evidence type="ECO:0000256" key="1">
    <source>
        <dbReference type="ARBA" id="ARBA00004123"/>
    </source>
</evidence>
<dbReference type="SUPFAM" id="SSF48371">
    <property type="entry name" value="ARM repeat"/>
    <property type="match status" value="2"/>
</dbReference>
<sequence length="1016" mass="111230">MARPQNHPILAQLKSARTTSDQTASLRALKNEIVGHIQRKESWVALGVLEPIVRTISSRSTLTRPNGKESSQACPLAPAYLSEEDATKLQALQLVASFAHGGPAFLAPLHACRALPAILSNISPYINPPQIVVAALRALTDIADASALADSHSPLDLLSVADQVFTPMHLESFNAILSISSSKHLWQTQASLAAGLISRLCKEERQQNALTMSGVLDSLAAKLASFAVSEGFVVPGAGMTAQSDGLSGAFPEPAPSNSLLGPVLDAIATILGDSKYRAHRLVYAPAILAVFPSTQSLRQLFDQSSNVESAGRNYSKHLDLTAMECVLPAIPTSVPRSASTSQSSLANSERSDSQINTRSNQSRASSIWSSAATPFKPFSEPEPDEMESPLIPWLVHLVRTRTDYERLVAASVLTSLYKADLGSKAVREMSLGLLVIPILVEMMIKIEKETRGSPLNMTAPLTQRVILERAPLVLARLINDCEYLQMSAFSCLAAETVTKLLKRAYLPVRASTETQMWSPRHDSDMDVEEGSPVAQLGPRGQDPLIVHVVKVREATLKAVTSIALGKEEYRNALVREDVIPYVVQSLSEFPNKPHPPKGAKDQPANTASSTPGYGTNPLSVIIAGCHAVRGLTRSVSILRTTIVDHDIAPAIFEYMKHPNVDVRSAATATMSNLVLEFSPVREMLTEKGVMKILCEHAHSDNPSLRLNAIWALKHFVGAVGADLKKACLEQLEPGWLVQLIMDDTQDTALYNSRTRSISGEDMDEDQNNYSSSEPHRWIYGANGIFHELDGSQSTRLRQAENKLSEIRDSELNPVKKARNEDIAIQEQALQFVRNLTGHPGAGGGPTETDETTEMIDFIFSEIGQDRLFDLLVSKLSPKVLRPFASRGSVSGRDSRVIYPQPQIIAPVIFILVHIAASVTRHRQLIIAQTELLKLLQKQSNNKDREVRVALCHLVSNLTYPDEGAESEGCKQRAQELKNLGFYHKLEALCQEDRDLDVRERAKTAVWQIEQLSQLSY</sequence>
<keyword evidence="3" id="KW-0963">Cytoplasm</keyword>
<reference evidence="7" key="1">
    <citation type="submission" date="2015-01" db="EMBL/GenBank/DDBJ databases">
        <authorList>
            <person name="Durling Mikael"/>
        </authorList>
    </citation>
    <scope>NUCLEOTIDE SEQUENCE</scope>
</reference>
<dbReference type="PANTHER" id="PTHR15651">
    <property type="entry name" value="ARMADILLO REPEAT-CONTAINING PROTEIN 8"/>
    <property type="match status" value="1"/>
</dbReference>
<feature type="compositionally biased region" description="Polar residues" evidence="6">
    <location>
        <begin position="353"/>
        <end position="368"/>
    </location>
</feature>
<feature type="compositionally biased region" description="Low complexity" evidence="6">
    <location>
        <begin position="337"/>
        <end position="348"/>
    </location>
</feature>
<comment type="subcellular location">
    <subcellularLocation>
        <location evidence="2">Cytoplasm</location>
    </subcellularLocation>
    <subcellularLocation>
        <location evidence="1">Nucleus</location>
    </subcellularLocation>
</comment>
<dbReference type="GO" id="GO:0005634">
    <property type="term" value="C:nucleus"/>
    <property type="evidence" value="ECO:0007669"/>
    <property type="project" value="UniProtKB-SubCell"/>
</dbReference>
<dbReference type="InterPro" id="IPR038739">
    <property type="entry name" value="ARMC8/Vid28"/>
</dbReference>
<evidence type="ECO:0000256" key="5">
    <source>
        <dbReference type="ARBA" id="ARBA00023242"/>
    </source>
</evidence>
<feature type="region of interest" description="Disordered" evidence="6">
    <location>
        <begin position="333"/>
        <end position="368"/>
    </location>
</feature>
<evidence type="ECO:0000313" key="7">
    <source>
        <dbReference type="EMBL" id="CEO45895.1"/>
    </source>
</evidence>
<dbReference type="InterPro" id="IPR000225">
    <property type="entry name" value="Armadillo"/>
</dbReference>
<proteinExistence type="predicted"/>